<organism evidence="7 8">
    <name type="scientific">Papaver nudicaule</name>
    <name type="common">Iceland poppy</name>
    <dbReference type="NCBI Taxonomy" id="74823"/>
    <lineage>
        <taxon>Eukaryota</taxon>
        <taxon>Viridiplantae</taxon>
        <taxon>Streptophyta</taxon>
        <taxon>Embryophyta</taxon>
        <taxon>Tracheophyta</taxon>
        <taxon>Spermatophyta</taxon>
        <taxon>Magnoliopsida</taxon>
        <taxon>Ranunculales</taxon>
        <taxon>Papaveraceae</taxon>
        <taxon>Papaveroideae</taxon>
        <taxon>Papaver</taxon>
    </lineage>
</organism>
<dbReference type="AlphaFoldDB" id="A0AA41V3N3"/>
<evidence type="ECO:0000256" key="5">
    <source>
        <dbReference type="ARBA" id="ARBA00022729"/>
    </source>
</evidence>
<comment type="caution">
    <text evidence="7">The sequence shown here is derived from an EMBL/GenBank/DDBJ whole genome shotgun (WGS) entry which is preliminary data.</text>
</comment>
<dbReference type="GO" id="GO:0060320">
    <property type="term" value="P:rejection of self pollen"/>
    <property type="evidence" value="ECO:0007669"/>
    <property type="project" value="UniProtKB-KW"/>
</dbReference>
<keyword evidence="5 6" id="KW-0732">Signal</keyword>
<dbReference type="InterPro" id="IPR010264">
    <property type="entry name" value="Self-incomp_S1"/>
</dbReference>
<evidence type="ECO:0000256" key="3">
    <source>
        <dbReference type="ARBA" id="ARBA00022471"/>
    </source>
</evidence>
<reference evidence="7" key="1">
    <citation type="submission" date="2022-03" db="EMBL/GenBank/DDBJ databases">
        <title>A functionally conserved STORR gene fusion in Papaver species that diverged 16.8 million years ago.</title>
        <authorList>
            <person name="Catania T."/>
        </authorList>
    </citation>
    <scope>NUCLEOTIDE SEQUENCE</scope>
    <source>
        <strain evidence="7">S-191538</strain>
    </source>
</reference>
<dbReference type="PANTHER" id="PTHR31232:SF155">
    <property type="entry name" value="PLANT SELF-INCOMPATIBILITY PROTEIN S1 FAMILY"/>
    <property type="match status" value="1"/>
</dbReference>
<dbReference type="EMBL" id="JAJJMA010104030">
    <property type="protein sequence ID" value="MCL7030662.1"/>
    <property type="molecule type" value="Genomic_DNA"/>
</dbReference>
<dbReference type="PANTHER" id="PTHR31232">
    <property type="match status" value="1"/>
</dbReference>
<keyword evidence="3 6" id="KW-0713">Self-incompatibility</keyword>
<feature type="signal peptide" evidence="6">
    <location>
        <begin position="1"/>
        <end position="26"/>
    </location>
</feature>
<comment type="similarity">
    <text evidence="2 6">Belongs to the plant self-incompatibility (S1) protein family.</text>
</comment>
<dbReference type="Proteomes" id="UP001177140">
    <property type="component" value="Unassembled WGS sequence"/>
</dbReference>
<evidence type="ECO:0000256" key="4">
    <source>
        <dbReference type="ARBA" id="ARBA00022525"/>
    </source>
</evidence>
<gene>
    <name evidence="7" type="ORF">MKW94_003829</name>
</gene>
<protein>
    <recommendedName>
        <fullName evidence="6">S-protein homolog</fullName>
    </recommendedName>
</protein>
<dbReference type="GO" id="GO:0005576">
    <property type="term" value="C:extracellular region"/>
    <property type="evidence" value="ECO:0007669"/>
    <property type="project" value="UniProtKB-SubCell"/>
</dbReference>
<dbReference type="Pfam" id="PF05938">
    <property type="entry name" value="Self-incomp_S1"/>
    <property type="match status" value="1"/>
</dbReference>
<feature type="chain" id="PRO_5041483062" description="S-protein homolog" evidence="6">
    <location>
        <begin position="27"/>
        <end position="135"/>
    </location>
</feature>
<name>A0AA41V3N3_PAPNU</name>
<evidence type="ECO:0000256" key="1">
    <source>
        <dbReference type="ARBA" id="ARBA00004613"/>
    </source>
</evidence>
<proteinExistence type="inferred from homology"/>
<keyword evidence="8" id="KW-1185">Reference proteome</keyword>
<evidence type="ECO:0000256" key="2">
    <source>
        <dbReference type="ARBA" id="ARBA00005581"/>
    </source>
</evidence>
<accession>A0AA41V3N3</accession>
<evidence type="ECO:0000313" key="8">
    <source>
        <dbReference type="Proteomes" id="UP001177140"/>
    </source>
</evidence>
<evidence type="ECO:0000313" key="7">
    <source>
        <dbReference type="EMBL" id="MCL7030662.1"/>
    </source>
</evidence>
<sequence>MGISSHNNTCLLLLLLLLLLFSVLVSKSSCKTSANDIESNGAYLYYHCWSCDDDLGQRSLNQDEQWYWEFRPYPTTHFWCEFRWYHNWDYHWKNGTFTVYRGGFFRDNYAKDLCGKDCPYSARRDGLYLLNKDYE</sequence>
<keyword evidence="4 6" id="KW-0964">Secreted</keyword>
<evidence type="ECO:0000256" key="6">
    <source>
        <dbReference type="RuleBase" id="RU367044"/>
    </source>
</evidence>
<comment type="subcellular location">
    <subcellularLocation>
        <location evidence="1 6">Secreted</location>
    </subcellularLocation>
</comment>